<feature type="transmembrane region" description="Helical" evidence="2">
    <location>
        <begin position="124"/>
        <end position="145"/>
    </location>
</feature>
<feature type="transmembrane region" description="Helical" evidence="2">
    <location>
        <begin position="230"/>
        <end position="248"/>
    </location>
</feature>
<name>A0AAV9MWA0_9EURO</name>
<feature type="region of interest" description="Disordered" evidence="1">
    <location>
        <begin position="455"/>
        <end position="486"/>
    </location>
</feature>
<keyword evidence="2" id="KW-1133">Transmembrane helix</keyword>
<keyword evidence="2" id="KW-0812">Transmembrane</keyword>
<keyword evidence="2" id="KW-0472">Membrane</keyword>
<feature type="transmembrane region" description="Helical" evidence="2">
    <location>
        <begin position="254"/>
        <end position="273"/>
    </location>
</feature>
<dbReference type="Proteomes" id="UP001358417">
    <property type="component" value="Unassembled WGS sequence"/>
</dbReference>
<gene>
    <name evidence="3" type="ORF">LTR84_008744</name>
</gene>
<dbReference type="RefSeq" id="XP_064701563.1">
    <property type="nucleotide sequence ID" value="XM_064852289.1"/>
</dbReference>
<organism evidence="3 4">
    <name type="scientific">Exophiala bonariae</name>
    <dbReference type="NCBI Taxonomy" id="1690606"/>
    <lineage>
        <taxon>Eukaryota</taxon>
        <taxon>Fungi</taxon>
        <taxon>Dikarya</taxon>
        <taxon>Ascomycota</taxon>
        <taxon>Pezizomycotina</taxon>
        <taxon>Eurotiomycetes</taxon>
        <taxon>Chaetothyriomycetidae</taxon>
        <taxon>Chaetothyriales</taxon>
        <taxon>Herpotrichiellaceae</taxon>
        <taxon>Exophiala</taxon>
    </lineage>
</organism>
<feature type="transmembrane region" description="Helical" evidence="2">
    <location>
        <begin position="151"/>
        <end position="173"/>
    </location>
</feature>
<dbReference type="AlphaFoldDB" id="A0AAV9MWA0"/>
<evidence type="ECO:0000256" key="1">
    <source>
        <dbReference type="SAM" id="MobiDB-lite"/>
    </source>
</evidence>
<evidence type="ECO:0000313" key="4">
    <source>
        <dbReference type="Proteomes" id="UP001358417"/>
    </source>
</evidence>
<protein>
    <submittedName>
        <fullName evidence="3">Uncharacterized protein</fullName>
    </submittedName>
</protein>
<dbReference type="GeneID" id="89976907"/>
<reference evidence="3 4" key="1">
    <citation type="submission" date="2023-08" db="EMBL/GenBank/DDBJ databases">
        <title>Black Yeasts Isolated from many extreme environments.</title>
        <authorList>
            <person name="Coleine C."/>
            <person name="Stajich J.E."/>
            <person name="Selbmann L."/>
        </authorList>
    </citation>
    <scope>NUCLEOTIDE SEQUENCE [LARGE SCALE GENOMIC DNA]</scope>
    <source>
        <strain evidence="3 4">CCFEE 5792</strain>
    </source>
</reference>
<proteinExistence type="predicted"/>
<dbReference type="EMBL" id="JAVRRD010000033">
    <property type="protein sequence ID" value="KAK5045958.1"/>
    <property type="molecule type" value="Genomic_DNA"/>
</dbReference>
<keyword evidence="4" id="KW-1185">Reference proteome</keyword>
<evidence type="ECO:0000256" key="2">
    <source>
        <dbReference type="SAM" id="Phobius"/>
    </source>
</evidence>
<accession>A0AAV9MWA0</accession>
<evidence type="ECO:0000313" key="3">
    <source>
        <dbReference type="EMBL" id="KAK5045958.1"/>
    </source>
</evidence>
<sequence length="486" mass="54635">MFDASGSLQFEPFKYCPAATSIIAVLGEGSVTRNAQVTGLTWWSVIPRLLPAPQALLEHERKYRLPTAVGVVAGAYSGTIKKEINFFAQLLHPRTLANYEVELVQVTRRKQEARSFGPREYGPLFFVSLLGFAMAIALIVLSVYYQDGFSLLATIMLATVSSFAGFGTHWDLVFQEPKIAASRDKTLPRSDVLIYYPNGAIRVIRAESEPIARLYFQAEYAEYIIDDTPYRTLALLSTILLMGGVVSLANSKNILQVAFVATYFTLNAVYWAVSALNPFTAHWRHAFQVDVLPVKRPTETALGDTTPLTKTAELKRTVKQQWHRFQNAWSLSKRQARAEKNVKKEARNFTAALWTAIALTGTTQWLNEATAIAPMNDVWRTWLAQAEEHISSYDKWEGRFKLHRRPRIATGIDWTFTAATSKHKEEALQRRQIVIGSWDYQGALTTILAKYAAQTRKPIPDEAEDEDEPSSLSEKTSAVPRPVLEV</sequence>
<comment type="caution">
    <text evidence="3">The sequence shown here is derived from an EMBL/GenBank/DDBJ whole genome shotgun (WGS) entry which is preliminary data.</text>
</comment>